<gene>
    <name evidence="2" type="ORF">PsYK624_057750</name>
</gene>
<accession>A0A9P3G8B4</accession>
<feature type="compositionally biased region" description="Basic and acidic residues" evidence="1">
    <location>
        <begin position="66"/>
        <end position="83"/>
    </location>
</feature>
<organism evidence="2 3">
    <name type="scientific">Phanerochaete sordida</name>
    <dbReference type="NCBI Taxonomy" id="48140"/>
    <lineage>
        <taxon>Eukaryota</taxon>
        <taxon>Fungi</taxon>
        <taxon>Dikarya</taxon>
        <taxon>Basidiomycota</taxon>
        <taxon>Agaricomycotina</taxon>
        <taxon>Agaricomycetes</taxon>
        <taxon>Polyporales</taxon>
        <taxon>Phanerochaetaceae</taxon>
        <taxon>Phanerochaete</taxon>
    </lineage>
</organism>
<name>A0A9P3G8B4_9APHY</name>
<dbReference type="AlphaFoldDB" id="A0A9P3G8B4"/>
<sequence length="169" mass="18640">MQPSAIFTSKLVAAVLIARAALDHHIIREAGGKGPLILPRREVVASEVGCGLGRVGRSSNVIGRGGKQERGKRSARRSEGKARWGREGRRISWETTTGRVLVCRGMGADTRRSSVRMFLSRKASQSQRTGGSSPWPVPHVGDARWLHIFRSKVFNVSNVMRWRDVSDAK</sequence>
<evidence type="ECO:0000313" key="3">
    <source>
        <dbReference type="Proteomes" id="UP000703269"/>
    </source>
</evidence>
<dbReference type="Proteomes" id="UP000703269">
    <property type="component" value="Unassembled WGS sequence"/>
</dbReference>
<comment type="caution">
    <text evidence="2">The sequence shown here is derived from an EMBL/GenBank/DDBJ whole genome shotgun (WGS) entry which is preliminary data.</text>
</comment>
<evidence type="ECO:0000256" key="1">
    <source>
        <dbReference type="SAM" id="MobiDB-lite"/>
    </source>
</evidence>
<evidence type="ECO:0000313" key="2">
    <source>
        <dbReference type="EMBL" id="GJE89669.1"/>
    </source>
</evidence>
<proteinExistence type="predicted"/>
<keyword evidence="3" id="KW-1185">Reference proteome</keyword>
<dbReference type="EMBL" id="BPQB01000013">
    <property type="protein sequence ID" value="GJE89669.1"/>
    <property type="molecule type" value="Genomic_DNA"/>
</dbReference>
<protein>
    <submittedName>
        <fullName evidence="2">Uncharacterized protein</fullName>
    </submittedName>
</protein>
<feature type="region of interest" description="Disordered" evidence="1">
    <location>
        <begin position="59"/>
        <end position="83"/>
    </location>
</feature>
<reference evidence="2 3" key="1">
    <citation type="submission" date="2021-08" db="EMBL/GenBank/DDBJ databases">
        <title>Draft Genome Sequence of Phanerochaete sordida strain YK-624.</title>
        <authorList>
            <person name="Mori T."/>
            <person name="Dohra H."/>
            <person name="Suzuki T."/>
            <person name="Kawagishi H."/>
            <person name="Hirai H."/>
        </authorList>
    </citation>
    <scope>NUCLEOTIDE SEQUENCE [LARGE SCALE GENOMIC DNA]</scope>
    <source>
        <strain evidence="2 3">YK-624</strain>
    </source>
</reference>